<feature type="transmembrane region" description="Helical" evidence="1">
    <location>
        <begin position="46"/>
        <end position="66"/>
    </location>
</feature>
<dbReference type="Proteomes" id="UP001056500">
    <property type="component" value="Chromosome"/>
</dbReference>
<feature type="transmembrane region" description="Helical" evidence="1">
    <location>
        <begin position="116"/>
        <end position="134"/>
    </location>
</feature>
<accession>A0ABY4WJA1</accession>
<feature type="transmembrane region" description="Helical" evidence="1">
    <location>
        <begin position="86"/>
        <end position="110"/>
    </location>
</feature>
<keyword evidence="1" id="KW-0812">Transmembrane</keyword>
<keyword evidence="3" id="KW-1185">Reference proteome</keyword>
<keyword evidence="1" id="KW-0472">Membrane</keyword>
<dbReference type="RefSeq" id="WP_251874265.1">
    <property type="nucleotide sequence ID" value="NZ_CP098755.1"/>
</dbReference>
<evidence type="ECO:0008006" key="4">
    <source>
        <dbReference type="Google" id="ProtNLM"/>
    </source>
</evidence>
<keyword evidence="1" id="KW-1133">Transmembrane helix</keyword>
<gene>
    <name evidence="2" type="ORF">NDK47_07695</name>
</gene>
<protein>
    <recommendedName>
        <fullName evidence="4">General stress protein</fullName>
    </recommendedName>
</protein>
<evidence type="ECO:0000313" key="3">
    <source>
        <dbReference type="Proteomes" id="UP001056500"/>
    </source>
</evidence>
<name>A0ABY4WJA1_9BACL</name>
<evidence type="ECO:0000256" key="1">
    <source>
        <dbReference type="SAM" id="Phobius"/>
    </source>
</evidence>
<organism evidence="2 3">
    <name type="scientific">Brevibacillus ruminantium</name>
    <dbReference type="NCBI Taxonomy" id="2950604"/>
    <lineage>
        <taxon>Bacteria</taxon>
        <taxon>Bacillati</taxon>
        <taxon>Bacillota</taxon>
        <taxon>Bacilli</taxon>
        <taxon>Bacillales</taxon>
        <taxon>Paenibacillaceae</taxon>
        <taxon>Brevibacillus</taxon>
    </lineage>
</organism>
<dbReference type="EMBL" id="CP098755">
    <property type="protein sequence ID" value="USG67162.1"/>
    <property type="molecule type" value="Genomic_DNA"/>
</dbReference>
<evidence type="ECO:0000313" key="2">
    <source>
        <dbReference type="EMBL" id="USG67162.1"/>
    </source>
</evidence>
<sequence length="170" mass="20703">MDKKIQGKLFRLCAGEFFAAVMFPVLWIMYLQIIEWTEPYLTSIPSIYAFVLLEFILLQGSLYWFLKWKQAKQGNFYRLPNRQLCIFVWCKRVNFLLIGIGFLFFFYQITTSAVDLYWFVFLFLFAIIEHVNYYHIRISYLSWEEIKEFIGQRGFRRSRLAREMQQRSSE</sequence>
<proteinExistence type="predicted"/>
<feature type="transmembrane region" description="Helical" evidence="1">
    <location>
        <begin position="12"/>
        <end position="34"/>
    </location>
</feature>
<reference evidence="2" key="1">
    <citation type="submission" date="2022-06" db="EMBL/GenBank/DDBJ databases">
        <title>Genome sequencing of Brevibacillus sp. BB3-R1.</title>
        <authorList>
            <person name="Heo J."/>
            <person name="Lee D."/>
            <person name="Won M."/>
            <person name="Han B.-H."/>
            <person name="Hong S.-B."/>
            <person name="Kwon S.-W."/>
        </authorList>
    </citation>
    <scope>NUCLEOTIDE SEQUENCE</scope>
    <source>
        <strain evidence="2">BB3-R1</strain>
    </source>
</reference>